<dbReference type="WBParaSite" id="scaffold34784_cov153.g21726">
    <property type="protein sequence ID" value="scaffold34784_cov153.g21726"/>
    <property type="gene ID" value="scaffold34784_cov153.g21726"/>
</dbReference>
<dbReference type="Proteomes" id="UP000887561">
    <property type="component" value="Unplaced"/>
</dbReference>
<evidence type="ECO:0000313" key="2">
    <source>
        <dbReference type="WBParaSite" id="scaffold34784_cov153.g21726"/>
    </source>
</evidence>
<reference evidence="2" key="1">
    <citation type="submission" date="2022-11" db="UniProtKB">
        <authorList>
            <consortium name="WormBaseParasite"/>
        </authorList>
    </citation>
    <scope>IDENTIFICATION</scope>
</reference>
<keyword evidence="1" id="KW-1185">Reference proteome</keyword>
<evidence type="ECO:0000313" key="1">
    <source>
        <dbReference type="Proteomes" id="UP000887561"/>
    </source>
</evidence>
<sequence length="356" mass="40361">LTKAKGMRPERAETFLIERIQQSSAQMSELSFGLAKVQFGRALNQPKQRRKPFLQKARDTISTALQLNKTGSSLALNKFDRSLRNYSSLTFFMFNSKILINMLGAKVRVDFVKEAKCPPAFGNLYTWDPESHSLVIARFETKDQEEPSDIIFIPGTSVQNFEVLEDEGEQNNQISTTNNEETKTYMGLRNTEKMKAKIDNLFFPTKIAAGMDNCSEQMNIGELAMNDEEKWENERTISKKIKIFEDFVQGKKKRLIDALNRNGIEFREEGGEEEMTEKVQKGDKNGDENWLTKNAKAKRRKGTIIVGNGVDCVTILPPYEKGNLIGNSTVVKRLVLALAADRVFDDPAQKDHFVGN</sequence>
<dbReference type="AlphaFoldDB" id="A0A915MDB2"/>
<protein>
    <submittedName>
        <fullName evidence="2">Uncharacterized protein</fullName>
    </submittedName>
</protein>
<dbReference type="Gene3D" id="2.30.30.100">
    <property type="match status" value="1"/>
</dbReference>
<proteinExistence type="predicted"/>
<name>A0A915MDB2_MELJA</name>
<accession>A0A915MDB2</accession>
<organism evidence="1 2">
    <name type="scientific">Meloidogyne javanica</name>
    <name type="common">Root-knot nematode worm</name>
    <dbReference type="NCBI Taxonomy" id="6303"/>
    <lineage>
        <taxon>Eukaryota</taxon>
        <taxon>Metazoa</taxon>
        <taxon>Ecdysozoa</taxon>
        <taxon>Nematoda</taxon>
        <taxon>Chromadorea</taxon>
        <taxon>Rhabditida</taxon>
        <taxon>Tylenchina</taxon>
        <taxon>Tylenchomorpha</taxon>
        <taxon>Tylenchoidea</taxon>
        <taxon>Meloidogynidae</taxon>
        <taxon>Meloidogyninae</taxon>
        <taxon>Meloidogyne</taxon>
        <taxon>Meloidogyne incognita group</taxon>
    </lineage>
</organism>